<protein>
    <submittedName>
        <fullName evidence="2">Possible transposase, C-terminal</fullName>
    </submittedName>
</protein>
<name>Q0S064_RHOJR</name>
<dbReference type="KEGG" id="rha:RHA1_ro08025"/>
<sequence>MTTDAGWVNVGVDHDTAAFAVASIRRWWQARGAADYPHATRLLITADAGGSNSYRYRLWKAELAALATETGLAITVCHFPPGTSNRVGNWRGDAVRAFRFQPPPPRFRACGSPAHGSPTSFTTGIRLPPPVPEGPGGDDVPRKADQAQMVRGGIRHHVPSEAAGALVTFADEQRHPHPHVLPDHPEAVC</sequence>
<proteinExistence type="predicted"/>
<geneLocation type="plasmid" evidence="2 3">
    <name>pRHL1</name>
</geneLocation>
<dbReference type="EMBL" id="CP000432">
    <property type="protein sequence ID" value="ABG99072.1"/>
    <property type="molecule type" value="Genomic_DNA"/>
</dbReference>
<gene>
    <name evidence="2" type="ordered locus">RHA1_ro08025</name>
</gene>
<reference evidence="3" key="1">
    <citation type="journal article" date="2006" name="Proc. Natl. Acad. Sci. U.S.A.">
        <title>The complete genome of Rhodococcus sp. RHA1 provides insights into a catabolic powerhouse.</title>
        <authorList>
            <person name="McLeod M.P."/>
            <person name="Warren R.L."/>
            <person name="Hsiao W.W.L."/>
            <person name="Araki N."/>
            <person name="Myhre M."/>
            <person name="Fernandes C."/>
            <person name="Miyazawa D."/>
            <person name="Wong W."/>
            <person name="Lillquist A.L."/>
            <person name="Wang D."/>
            <person name="Dosanjh M."/>
            <person name="Hara H."/>
            <person name="Petrescu A."/>
            <person name="Morin R.D."/>
            <person name="Yang G."/>
            <person name="Stott J.M."/>
            <person name="Schein J.E."/>
            <person name="Shin H."/>
            <person name="Smailus D."/>
            <person name="Siddiqui A.S."/>
            <person name="Marra M.A."/>
            <person name="Jones S.J.M."/>
            <person name="Holt R."/>
            <person name="Brinkman F.S.L."/>
            <person name="Miyauchi K."/>
            <person name="Fukuda M."/>
            <person name="Davies J.E."/>
            <person name="Mohn W.W."/>
            <person name="Eltis L.D."/>
        </authorList>
    </citation>
    <scope>NUCLEOTIDE SEQUENCE [LARGE SCALE GENOMIC DNA]</scope>
    <source>
        <strain evidence="3">RHA1</strain>
    </source>
</reference>
<evidence type="ECO:0000313" key="2">
    <source>
        <dbReference type="EMBL" id="ABG99072.1"/>
    </source>
</evidence>
<keyword evidence="2" id="KW-0614">Plasmid</keyword>
<evidence type="ECO:0000256" key="1">
    <source>
        <dbReference type="SAM" id="MobiDB-lite"/>
    </source>
</evidence>
<dbReference type="HOGENOM" id="CLU_1433453_0_0_11"/>
<accession>Q0S064</accession>
<dbReference type="Pfam" id="PF07592">
    <property type="entry name" value="DDE_Tnp_ISAZ013"/>
    <property type="match status" value="1"/>
</dbReference>
<dbReference type="AlphaFoldDB" id="Q0S064"/>
<evidence type="ECO:0000313" key="3">
    <source>
        <dbReference type="Proteomes" id="UP000008710"/>
    </source>
</evidence>
<dbReference type="InterPro" id="IPR011518">
    <property type="entry name" value="Transposase_36"/>
</dbReference>
<organism evidence="2 3">
    <name type="scientific">Rhodococcus jostii (strain RHA1)</name>
    <dbReference type="NCBI Taxonomy" id="101510"/>
    <lineage>
        <taxon>Bacteria</taxon>
        <taxon>Bacillati</taxon>
        <taxon>Actinomycetota</taxon>
        <taxon>Actinomycetes</taxon>
        <taxon>Mycobacteriales</taxon>
        <taxon>Nocardiaceae</taxon>
        <taxon>Rhodococcus</taxon>
    </lineage>
</organism>
<feature type="region of interest" description="Disordered" evidence="1">
    <location>
        <begin position="121"/>
        <end position="141"/>
    </location>
</feature>
<dbReference type="Proteomes" id="UP000008710">
    <property type="component" value="Plasmid pRHL1"/>
</dbReference>